<name>W6JIX0_9POXV</name>
<dbReference type="Proteomes" id="UP000174145">
    <property type="component" value="Segment"/>
</dbReference>
<keyword evidence="3" id="KW-1185">Reference proteome</keyword>
<accession>W6JIX0</accession>
<protein>
    <submittedName>
        <fullName evidence="2">Uncharacterized protein</fullName>
    </submittedName>
</protein>
<dbReference type="GeneID" id="18263617"/>
<keyword evidence="1" id="KW-0812">Transmembrane</keyword>
<keyword evidence="1" id="KW-1133">Transmembrane helix</keyword>
<organism evidence="2 3">
    <name type="scientific">Alphaentomopoxvirus acuprea</name>
    <dbReference type="NCBI Taxonomy" id="62099"/>
    <lineage>
        <taxon>Viruses</taxon>
        <taxon>Varidnaviria</taxon>
        <taxon>Bamfordvirae</taxon>
        <taxon>Nucleocytoviricota</taxon>
        <taxon>Pokkesviricetes</taxon>
        <taxon>Chitovirales</taxon>
        <taxon>Poxviridae</taxon>
        <taxon>Entomopoxvirinae</taxon>
        <taxon>Alphaentomopoxvirus</taxon>
    </lineage>
</organism>
<feature type="transmembrane region" description="Helical" evidence="1">
    <location>
        <begin position="12"/>
        <end position="30"/>
    </location>
</feature>
<evidence type="ECO:0000256" key="1">
    <source>
        <dbReference type="SAM" id="Phobius"/>
    </source>
</evidence>
<proteinExistence type="predicted"/>
<dbReference type="KEGG" id="vg:18263617"/>
<evidence type="ECO:0000313" key="3">
    <source>
        <dbReference type="Proteomes" id="UP000174145"/>
    </source>
</evidence>
<evidence type="ECO:0000313" key="2">
    <source>
        <dbReference type="EMBL" id="BAO49548.1"/>
    </source>
</evidence>
<sequence length="93" mass="11133">MNGNLKQFLIMYYYIGNIFNILINKITNIIKHKIKKKCTCINIDTIENEYYNTITIDELRIMINDILDNFIKYNELNLTKNALINIIDSKYTY</sequence>
<reference evidence="2 3" key="1">
    <citation type="journal article" date="2014" name="Virology">
        <title>The complete genome sequence of the Alphaentomopoxvirus Anomala cuprea entomopoxvirus, including its terminal hairpin loop sequences, suggests a potentially unique mode of apoptosis inhibition and mode of DNA replication.</title>
        <authorList>
            <person name="Mitsuhashi W."/>
            <person name="Miyamoto K."/>
            <person name="Wada S."/>
        </authorList>
    </citation>
    <scope>NUCLEOTIDE SEQUENCE [LARGE SCALE GENOMIC DNA]</scope>
    <source>
        <strain evidence="2">CV6M</strain>
    </source>
</reference>
<dbReference type="EMBL" id="AP013055">
    <property type="protein sequence ID" value="BAO49548.1"/>
    <property type="molecule type" value="Genomic_DNA"/>
</dbReference>
<keyword evidence="1" id="KW-0472">Membrane</keyword>
<dbReference type="RefSeq" id="YP_009001661.1">
    <property type="nucleotide sequence ID" value="NC_023426.1"/>
</dbReference>